<dbReference type="PANTHER" id="PTHR10514:SF27">
    <property type="entry name" value="ANGIOTENSIN-CONVERTING ENZYME"/>
    <property type="match status" value="1"/>
</dbReference>
<evidence type="ECO:0000256" key="7">
    <source>
        <dbReference type="PIRSR" id="PIRSR601548-3"/>
    </source>
</evidence>
<keyword evidence="3" id="KW-0325">Glycoprotein</keyword>
<dbReference type="PROSITE" id="PS52011">
    <property type="entry name" value="PEPTIDASE_M2"/>
    <property type="match status" value="1"/>
</dbReference>
<feature type="binding site" evidence="9">
    <location>
        <position position="413"/>
    </location>
    <ligand>
        <name>Zn(2+)</name>
        <dbReference type="ChEBI" id="CHEBI:29105"/>
        <label>2</label>
        <note>catalytic</note>
    </ligand>
</feature>
<feature type="disulfide bond" evidence="8">
    <location>
        <begin position="354"/>
        <end position="372"/>
    </location>
</feature>
<protein>
    <submittedName>
        <fullName evidence="10">M2 family metallopeptidase</fullName>
    </submittedName>
</protein>
<evidence type="ECO:0000256" key="2">
    <source>
        <dbReference type="ARBA" id="ARBA00023157"/>
    </source>
</evidence>
<dbReference type="InterPro" id="IPR001548">
    <property type="entry name" value="Peptidase_M2"/>
</dbReference>
<feature type="active site" description="Proton acceptor 1" evidence="4">
    <location>
        <position position="386"/>
    </location>
</feature>
<feature type="active site" description="Proton donor 2" evidence="5">
    <location>
        <position position="513"/>
    </location>
</feature>
<evidence type="ECO:0000256" key="6">
    <source>
        <dbReference type="PIRSR" id="PIRSR601548-2"/>
    </source>
</evidence>
<dbReference type="Gene3D" id="1.10.1370.30">
    <property type="match status" value="2"/>
</dbReference>
<dbReference type="SUPFAM" id="SSF55486">
    <property type="entry name" value="Metalloproteases ('zincins'), catalytic domain"/>
    <property type="match status" value="1"/>
</dbReference>
<feature type="binding site" evidence="9">
    <location>
        <position position="385"/>
    </location>
    <ligand>
        <name>Zn(2+)</name>
        <dbReference type="ChEBI" id="CHEBI:29105"/>
        <label>2</label>
        <note>catalytic</note>
    </ligand>
</feature>
<name>A0AAW6QTU6_9GAMM</name>
<keyword evidence="2 8" id="KW-1015">Disulfide bond</keyword>
<organism evidence="10">
    <name type="scientific">Shewanella xiamenensis</name>
    <dbReference type="NCBI Taxonomy" id="332186"/>
    <lineage>
        <taxon>Bacteria</taxon>
        <taxon>Pseudomonadati</taxon>
        <taxon>Pseudomonadota</taxon>
        <taxon>Gammaproteobacteria</taxon>
        <taxon>Alteromonadales</taxon>
        <taxon>Shewanellaceae</taxon>
        <taxon>Shewanella</taxon>
    </lineage>
</organism>
<dbReference type="GO" id="GO:0008241">
    <property type="term" value="F:peptidyl-dipeptidase activity"/>
    <property type="evidence" value="ECO:0007669"/>
    <property type="project" value="InterPro"/>
</dbReference>
<reference evidence="10" key="2">
    <citation type="submission" date="2019-04" db="EMBL/GenBank/DDBJ databases">
        <authorList>
            <person name="Zou H."/>
        </authorList>
    </citation>
    <scope>NUCLEOTIDE SEQUENCE</scope>
    <source>
        <strain evidence="10">2015oxa</strain>
    </source>
</reference>
<evidence type="ECO:0000256" key="9">
    <source>
        <dbReference type="PIRSR" id="PIRSR601548-8"/>
    </source>
</evidence>
<evidence type="ECO:0000256" key="4">
    <source>
        <dbReference type="PIRSR" id="PIRSR601548-1"/>
    </source>
</evidence>
<dbReference type="PRINTS" id="PR00791">
    <property type="entry name" value="PEPDIPTASEA"/>
</dbReference>
<evidence type="ECO:0000256" key="3">
    <source>
        <dbReference type="ARBA" id="ARBA00023180"/>
    </source>
</evidence>
<dbReference type="FunFam" id="1.10.1370.30:FF:000005">
    <property type="entry name" value="Angiotensin-converting enzyme"/>
    <property type="match status" value="1"/>
</dbReference>
<feature type="disulfide bond" evidence="8">
    <location>
        <begin position="538"/>
        <end position="550"/>
    </location>
</feature>
<dbReference type="GO" id="GO:0006508">
    <property type="term" value="P:proteolysis"/>
    <property type="evidence" value="ECO:0007669"/>
    <property type="project" value="InterPro"/>
</dbReference>
<evidence type="ECO:0000256" key="8">
    <source>
        <dbReference type="PIRSR" id="PIRSR601548-4"/>
    </source>
</evidence>
<dbReference type="AlphaFoldDB" id="A0AAW6QTU6"/>
<dbReference type="PROSITE" id="PS51257">
    <property type="entry name" value="PROKAR_LIPOPROTEIN"/>
    <property type="match status" value="1"/>
</dbReference>
<evidence type="ECO:0000256" key="5">
    <source>
        <dbReference type="PIRSR" id="PIRSR601548-11"/>
    </source>
</evidence>
<dbReference type="Pfam" id="PF01401">
    <property type="entry name" value="Peptidase_M2"/>
    <property type="match status" value="1"/>
</dbReference>
<feature type="active site" description="Proton acceptor 2" evidence="5">
    <location>
        <position position="386"/>
    </location>
</feature>
<comment type="caution">
    <text evidence="10">The sequence shown here is derived from an EMBL/GenBank/DDBJ whole genome shotgun (WGS) entry which is preliminary data.</text>
</comment>
<feature type="binding site" evidence="7">
    <location>
        <position position="385"/>
    </location>
    <ligand>
        <name>Zn(2+)</name>
        <dbReference type="ChEBI" id="CHEBI:29105"/>
        <label>1</label>
        <note>catalytic</note>
    </ligand>
</feature>
<dbReference type="GO" id="GO:0008237">
    <property type="term" value="F:metallopeptidase activity"/>
    <property type="evidence" value="ECO:0007669"/>
    <property type="project" value="InterPro"/>
</dbReference>
<feature type="binding site" evidence="6">
    <location>
        <position position="225"/>
    </location>
    <ligand>
        <name>chloride</name>
        <dbReference type="ChEBI" id="CHEBI:17996"/>
        <label>1</label>
    </ligand>
</feature>
<dbReference type="GO" id="GO:0016020">
    <property type="term" value="C:membrane"/>
    <property type="evidence" value="ECO:0007669"/>
    <property type="project" value="InterPro"/>
</dbReference>
<reference evidence="10" key="1">
    <citation type="journal article" date="2019" name="Int J Environ Res Public Health">
        <title>Characterization of Chromosome-Mediated BlaOXA-894 in Shewanella xiamenensis Isolated from Pig Wastewater.</title>
        <authorList>
            <person name="Zou H."/>
            <person name="Zhou Z."/>
            <person name="Xia H."/>
            <person name="Zhao Q."/>
            <person name="Li X."/>
        </authorList>
    </citation>
    <scope>NUCLEOTIDE SEQUENCE</scope>
    <source>
        <strain evidence="10">2015oxa</strain>
    </source>
</reference>
<feature type="binding site" evidence="7">
    <location>
        <position position="413"/>
    </location>
    <ligand>
        <name>Zn(2+)</name>
        <dbReference type="ChEBI" id="CHEBI:29105"/>
        <label>1</label>
        <note>catalytic</note>
    </ligand>
</feature>
<evidence type="ECO:0000256" key="1">
    <source>
        <dbReference type="ARBA" id="ARBA00022729"/>
    </source>
</evidence>
<feature type="active site" description="Proton donor 1" evidence="4">
    <location>
        <position position="513"/>
    </location>
</feature>
<keyword evidence="7" id="KW-0479">Metal-binding</keyword>
<feature type="binding site" evidence="7">
    <location>
        <position position="389"/>
    </location>
    <ligand>
        <name>Zn(2+)</name>
        <dbReference type="ChEBI" id="CHEBI:29105"/>
        <label>1</label>
        <note>catalytic</note>
    </ligand>
</feature>
<dbReference type="RefSeq" id="WP_279254906.1">
    <property type="nucleotide sequence ID" value="NZ_SUNE01000003.1"/>
</dbReference>
<feature type="binding site" evidence="9">
    <location>
        <position position="389"/>
    </location>
    <ligand>
        <name>Zn(2+)</name>
        <dbReference type="ChEBI" id="CHEBI:29105"/>
        <label>2</label>
        <note>catalytic</note>
    </ligand>
</feature>
<evidence type="ECO:0000313" key="10">
    <source>
        <dbReference type="EMBL" id="MDG5899482.1"/>
    </source>
</evidence>
<gene>
    <name evidence="10" type="ORF">E2650_06150</name>
</gene>
<dbReference type="CDD" id="cd06461">
    <property type="entry name" value="M2_ACE"/>
    <property type="match status" value="1"/>
</dbReference>
<keyword evidence="1" id="KW-0732">Signal</keyword>
<proteinExistence type="predicted"/>
<sequence length="616" mass="68818">MTIRLNHPTTLALTIALTLGLSACNDAQSKADATTANKNAPDKAQAIAFIQDAEAQMAQLSIEANRAEWIYSNFITEDTAALSAAVGEKVSAASVKFATEAAKYANVELDPANARKLNILRSALVLPAPLDPAKNAELAQISSELNGLYGKGKYCFADGKCMTQPELSTLMAESRDPAKLLEAWKGWREIAKPMRPLFQREVELANEGAKDLGYADLSELWRSQYDMKPDEFSQELDRLWGQVKPLYESLHCYVRGELNNEYGDAIAPKTGPIPAHLLGNMWAQQWGNVYDLVAPNDADPGYDVTELLEQKGYDEQKMVKQAESFFTSLGFAPLPESFWSRSLFLQPKDRDVVCHASAWDLDNLDDIRIKMCIQKTAEDFTVIHHELGHNFYQRAYKQQPFLFKNSANDGFHEAIGDTIALSITPSYLKQIGLLEDVPDASKDIGLLLKQALDKIAFLPFGLMIDQWRWKVFSGEITPAQYNQAWWELREKYQGVKAPTDRSEADFDPGAKYHVPGNVPYTRYFLAHILQFQFHKALCETAGDKGPVHRCSIYGNQAAGEKLNKMLALGASQPWPVALKEVTGTEMMDASAVLDYFAPLKIWLDEQNKAANRQCGW</sequence>
<dbReference type="Proteomes" id="UP001152518">
    <property type="component" value="Unassembled WGS sequence"/>
</dbReference>
<accession>A0AAW6QTU6</accession>
<feature type="binding site" evidence="6">
    <location>
        <position position="522"/>
    </location>
    <ligand>
        <name>chloride</name>
        <dbReference type="ChEBI" id="CHEBI:17996"/>
        <label>1</label>
    </ligand>
</feature>
<dbReference type="EMBL" id="SUNE01000003">
    <property type="protein sequence ID" value="MDG5899482.1"/>
    <property type="molecule type" value="Genomic_DNA"/>
</dbReference>
<keyword evidence="7" id="KW-0862">Zinc</keyword>
<dbReference type="PANTHER" id="PTHR10514">
    <property type="entry name" value="ANGIOTENSIN-CONVERTING ENZYME"/>
    <property type="match status" value="1"/>
</dbReference>
<feature type="disulfide bond" evidence="8">
    <location>
        <begin position="155"/>
        <end position="161"/>
    </location>
</feature>